<accession>A0A9K3EL83</accession>
<dbReference type="InterPro" id="IPR036691">
    <property type="entry name" value="Endo/exonu/phosph_ase_sf"/>
</dbReference>
<keyword evidence="5" id="KW-0808">Transferase</keyword>
<dbReference type="GO" id="GO:0003723">
    <property type="term" value="F:RNA binding"/>
    <property type="evidence" value="ECO:0007669"/>
    <property type="project" value="UniProtKB-UniRule"/>
</dbReference>
<feature type="region of interest" description="Disordered" evidence="2">
    <location>
        <begin position="1"/>
        <end position="24"/>
    </location>
</feature>
<dbReference type="EC" id="2.7.7.49" evidence="5"/>
<comment type="caution">
    <text evidence="5">The sequence shown here is derived from an EMBL/GenBank/DDBJ whole genome shotgun (WGS) entry which is preliminary data.</text>
</comment>
<dbReference type="CDD" id="cd01650">
    <property type="entry name" value="RT_nLTR_like"/>
    <property type="match status" value="1"/>
</dbReference>
<evidence type="ECO:0000256" key="2">
    <source>
        <dbReference type="SAM" id="MobiDB-lite"/>
    </source>
</evidence>
<dbReference type="SUPFAM" id="SSF56219">
    <property type="entry name" value="DNase I-like"/>
    <property type="match status" value="1"/>
</dbReference>
<reference evidence="5" key="2">
    <citation type="submission" date="2020-06" db="EMBL/GenBank/DDBJ databases">
        <title>Helianthus annuus Genome sequencing and assembly Release 2.</title>
        <authorList>
            <person name="Gouzy J."/>
            <person name="Langlade N."/>
            <person name="Munos S."/>
        </authorList>
    </citation>
    <scope>NUCLEOTIDE SEQUENCE</scope>
    <source>
        <tissue evidence="5">Leaves</tissue>
    </source>
</reference>
<dbReference type="GO" id="GO:0003964">
    <property type="term" value="F:RNA-directed DNA polymerase activity"/>
    <property type="evidence" value="ECO:0007669"/>
    <property type="project" value="UniProtKB-KW"/>
</dbReference>
<sequence>MEEDGPWLDPRSKRKSKNRGSEGKMDRGVITKFFVTNLPQGCTPWELSEFVKVFGEVAGVYIARKKDKVGNKFGFISFRDVRDVKDMERALNGTKMGNSKLKVNLARFASENATLFNGPKDKKSFIPEEPSGGNQGNQHPKFQAFKNNGGGKSFRDLFVKDIGAKVEGSSNQASEGGVEVEAYENIFAFKDLVGVAAVGCCKSLSILNNLFSLMSKAGEKEVTLSYLGGLFVLVKFLSVEHCNSFVCKNGMWKDWFSSLDHWNGQSLPFERIAWLRIVGVPIHLAEDEVYDSIARHFGKIVHASQRSVEDVDLSVNFVGVLRGDGVRIEEVVSLVWKDKRYKVWVEEVAEEWTPEGLDGDGSEVDCSSEKRSQEERIDDEEDERLVEEPQRSGNTIKEGLGEENVAHELHGEVGGRLVNVACLEEQSKEGGNPEVLAVDIDCEVETGGAPSVNIKRNVVKAKGKKPFNLFKDSHIRKPIIHNSAGEPRPKKRSRLEAEEPIVFSWPVGLKNFVNQGDPSRCNRYVSPEVANVDVEKEFIDPISHGVCEDGLSTMVEGDPEVLIVPETQDSVPERLVVEEGLQKEIDATIELGIKLGAELGGQSNRIKEVSIKRRCLLAVRGKLKGSGEWINFLNVYAPQSTSAKLALWNEILVILGGWNGIWVVAGDFNAVRNESERKNSCFRVACANNFNDFIAQANLLEYDMKGFRFTCSRENGKKLSKLDRILVNPEFFNKWPTTSLRALPFLYSDHCPIVLEVGDKNFGPKPFRVFDIWLDKEGFKEAVEQAVSSFCPTGAPDLSLTAKFAHLRKALKVWRDDYLKKEGEEFDSALEELETLESIMEIRELNEEEQWVFAENKKVILERDIKKCSESKQRARVKWAADGDANSKYFHSLVNLRKATNSIPGLNINGRWESEPAKVKKEIMYYFRSRFKEDWVVRPLISCDGYKTLGEEDKNFLVQTFSLEEIKVAVSECGSDKAPGPDWLNMRFIKKFWYLFENDFLEVLNAFYANGEFSVGSGSSFIALIPKLKDPVELKNYRPINLIGIISKVVSKVLANRLKKVIGSVVSDSQSTFLEGNFILDGPLMVNEIHRWGEKCKKKGFFFKIDFEKAYDNVNWNFLIDSMSKRGFPDRWCQWIKGILKSARSSVLVNGSPTFEFQCFKGLRQGDPISPFLFILVMDVLSSLIDKAKEEGMFKGLKLPNEGPSISHLFYADDATILGEWSSENIINVVRILRIFHLCSGLKINLDKSSLFGMGVNSEDIGGLASSIGCNSGSFPFSYLGIKVGANMNRVDNWRPVYNIFDARLSRWKASLLSIGGRVVLIKSVLESLPNYYFSLFKAPCKVISDLEAKIRRFLWGGDDSNKKMHWVAWKTVTCPKNKGGLGLNNLRNINVSLLSKWGWRLKVERNKLWVKVVEAIHKTKFNWNLSRLDLQWEGCGVT</sequence>
<feature type="region of interest" description="Disordered" evidence="2">
    <location>
        <begin position="120"/>
        <end position="142"/>
    </location>
</feature>
<feature type="domain" description="Reverse transcriptase" evidence="4">
    <location>
        <begin position="1006"/>
        <end position="1284"/>
    </location>
</feature>
<feature type="region of interest" description="Disordered" evidence="2">
    <location>
        <begin position="354"/>
        <end position="396"/>
    </location>
</feature>
<evidence type="ECO:0000313" key="5">
    <source>
        <dbReference type="EMBL" id="KAF5775443.1"/>
    </source>
</evidence>
<evidence type="ECO:0000313" key="6">
    <source>
        <dbReference type="Proteomes" id="UP000215914"/>
    </source>
</evidence>
<feature type="compositionally biased region" description="Acidic residues" evidence="2">
    <location>
        <begin position="376"/>
        <end position="385"/>
    </location>
</feature>
<name>A0A9K3EL83_HELAN</name>
<evidence type="ECO:0000256" key="1">
    <source>
        <dbReference type="PROSITE-ProRule" id="PRU00176"/>
    </source>
</evidence>
<dbReference type="Proteomes" id="UP000215914">
    <property type="component" value="Unassembled WGS sequence"/>
</dbReference>
<dbReference type="Gramene" id="mRNA:HanXRQr2_Chr13g0612121">
    <property type="protein sequence ID" value="mRNA:HanXRQr2_Chr13g0612121"/>
    <property type="gene ID" value="HanXRQr2_Chr13g0612121"/>
</dbReference>
<dbReference type="InterPro" id="IPR012677">
    <property type="entry name" value="Nucleotide-bd_a/b_plait_sf"/>
</dbReference>
<dbReference type="SUPFAM" id="SSF56672">
    <property type="entry name" value="DNA/RNA polymerases"/>
    <property type="match status" value="1"/>
</dbReference>
<gene>
    <name evidence="5" type="ORF">HanXRQr2_Chr13g0612121</name>
</gene>
<evidence type="ECO:0000259" key="4">
    <source>
        <dbReference type="PROSITE" id="PS50878"/>
    </source>
</evidence>
<dbReference type="Pfam" id="PF00078">
    <property type="entry name" value="RVT_1"/>
    <property type="match status" value="1"/>
</dbReference>
<dbReference type="PANTHER" id="PTHR33116">
    <property type="entry name" value="REVERSE TRANSCRIPTASE ZINC-BINDING DOMAIN-CONTAINING PROTEIN-RELATED-RELATED"/>
    <property type="match status" value="1"/>
</dbReference>
<dbReference type="InterPro" id="IPR000504">
    <property type="entry name" value="RRM_dom"/>
</dbReference>
<dbReference type="EMBL" id="MNCJ02000328">
    <property type="protein sequence ID" value="KAF5775443.1"/>
    <property type="molecule type" value="Genomic_DNA"/>
</dbReference>
<dbReference type="CDD" id="cd00590">
    <property type="entry name" value="RRM_SF"/>
    <property type="match status" value="1"/>
</dbReference>
<keyword evidence="5" id="KW-0695">RNA-directed DNA polymerase</keyword>
<keyword evidence="5" id="KW-0548">Nucleotidyltransferase</keyword>
<dbReference type="SUPFAM" id="SSF54928">
    <property type="entry name" value="RNA-binding domain, RBD"/>
    <property type="match status" value="1"/>
</dbReference>
<organism evidence="5 6">
    <name type="scientific">Helianthus annuus</name>
    <name type="common">Common sunflower</name>
    <dbReference type="NCBI Taxonomy" id="4232"/>
    <lineage>
        <taxon>Eukaryota</taxon>
        <taxon>Viridiplantae</taxon>
        <taxon>Streptophyta</taxon>
        <taxon>Embryophyta</taxon>
        <taxon>Tracheophyta</taxon>
        <taxon>Spermatophyta</taxon>
        <taxon>Magnoliopsida</taxon>
        <taxon>eudicotyledons</taxon>
        <taxon>Gunneridae</taxon>
        <taxon>Pentapetalae</taxon>
        <taxon>asterids</taxon>
        <taxon>campanulids</taxon>
        <taxon>Asterales</taxon>
        <taxon>Asteraceae</taxon>
        <taxon>Asteroideae</taxon>
        <taxon>Heliantheae alliance</taxon>
        <taxon>Heliantheae</taxon>
        <taxon>Helianthus</taxon>
    </lineage>
</organism>
<dbReference type="InterPro" id="IPR043502">
    <property type="entry name" value="DNA/RNA_pol_sf"/>
</dbReference>
<feature type="compositionally biased region" description="Acidic residues" evidence="2">
    <location>
        <begin position="354"/>
        <end position="363"/>
    </location>
</feature>
<dbReference type="PROSITE" id="PS50878">
    <property type="entry name" value="RT_POL"/>
    <property type="match status" value="1"/>
</dbReference>
<dbReference type="InterPro" id="IPR000477">
    <property type="entry name" value="RT_dom"/>
</dbReference>
<dbReference type="Gene3D" id="3.60.10.10">
    <property type="entry name" value="Endonuclease/exonuclease/phosphatase"/>
    <property type="match status" value="1"/>
</dbReference>
<evidence type="ECO:0000259" key="3">
    <source>
        <dbReference type="PROSITE" id="PS50102"/>
    </source>
</evidence>
<proteinExistence type="predicted"/>
<dbReference type="PROSITE" id="PS50102">
    <property type="entry name" value="RRM"/>
    <property type="match status" value="1"/>
</dbReference>
<keyword evidence="6" id="KW-1185">Reference proteome</keyword>
<dbReference type="Pfam" id="PF00076">
    <property type="entry name" value="RRM_1"/>
    <property type="match status" value="1"/>
</dbReference>
<dbReference type="SMART" id="SM00360">
    <property type="entry name" value="RRM"/>
    <property type="match status" value="1"/>
</dbReference>
<reference evidence="5" key="1">
    <citation type="journal article" date="2017" name="Nature">
        <title>The sunflower genome provides insights into oil metabolism, flowering and Asterid evolution.</title>
        <authorList>
            <person name="Badouin H."/>
            <person name="Gouzy J."/>
            <person name="Grassa C.J."/>
            <person name="Murat F."/>
            <person name="Staton S.E."/>
            <person name="Cottret L."/>
            <person name="Lelandais-Briere C."/>
            <person name="Owens G.L."/>
            <person name="Carrere S."/>
            <person name="Mayjonade B."/>
            <person name="Legrand L."/>
            <person name="Gill N."/>
            <person name="Kane N.C."/>
            <person name="Bowers J.E."/>
            <person name="Hubner S."/>
            <person name="Bellec A."/>
            <person name="Berard A."/>
            <person name="Berges H."/>
            <person name="Blanchet N."/>
            <person name="Boniface M.C."/>
            <person name="Brunel D."/>
            <person name="Catrice O."/>
            <person name="Chaidir N."/>
            <person name="Claudel C."/>
            <person name="Donnadieu C."/>
            <person name="Faraut T."/>
            <person name="Fievet G."/>
            <person name="Helmstetter N."/>
            <person name="King M."/>
            <person name="Knapp S.J."/>
            <person name="Lai Z."/>
            <person name="Le Paslier M.C."/>
            <person name="Lippi Y."/>
            <person name="Lorenzon L."/>
            <person name="Mandel J.R."/>
            <person name="Marage G."/>
            <person name="Marchand G."/>
            <person name="Marquand E."/>
            <person name="Bret-Mestries E."/>
            <person name="Morien E."/>
            <person name="Nambeesan S."/>
            <person name="Nguyen T."/>
            <person name="Pegot-Espagnet P."/>
            <person name="Pouilly N."/>
            <person name="Raftis F."/>
            <person name="Sallet E."/>
            <person name="Schiex T."/>
            <person name="Thomas J."/>
            <person name="Vandecasteele C."/>
            <person name="Vares D."/>
            <person name="Vear F."/>
            <person name="Vautrin S."/>
            <person name="Crespi M."/>
            <person name="Mangin B."/>
            <person name="Burke J.M."/>
            <person name="Salse J."/>
            <person name="Munos S."/>
            <person name="Vincourt P."/>
            <person name="Rieseberg L.H."/>
            <person name="Langlade N.B."/>
        </authorList>
    </citation>
    <scope>NUCLEOTIDE SEQUENCE</scope>
    <source>
        <tissue evidence="5">Leaves</tissue>
    </source>
</reference>
<dbReference type="Gene3D" id="3.30.70.330">
    <property type="match status" value="1"/>
</dbReference>
<dbReference type="PANTHER" id="PTHR33116:SF78">
    <property type="entry name" value="OS12G0587133 PROTEIN"/>
    <property type="match status" value="1"/>
</dbReference>
<keyword evidence="1" id="KW-0694">RNA-binding</keyword>
<feature type="domain" description="RRM" evidence="3">
    <location>
        <begin position="31"/>
        <end position="108"/>
    </location>
</feature>
<dbReference type="InterPro" id="IPR035979">
    <property type="entry name" value="RBD_domain_sf"/>
</dbReference>
<protein>
    <submittedName>
        <fullName evidence="5">RNA-directed DNA polymerase</fullName>
        <ecNumber evidence="5">2.7.7.49</ecNumber>
    </submittedName>
</protein>